<evidence type="ECO:0000313" key="3">
    <source>
        <dbReference type="EMBL" id="KAJ8064453.1"/>
    </source>
</evidence>
<comment type="caution">
    <text evidence="3">The sequence shown here is derived from an EMBL/GenBank/DDBJ whole genome shotgun (WGS) entry which is preliminary data.</text>
</comment>
<keyword evidence="4" id="KW-1185">Reference proteome</keyword>
<dbReference type="OrthoDB" id="4203839at2759"/>
<name>A0A9X0AP00_9HELO</name>
<gene>
    <name evidence="3" type="ORF">OCU04_006791</name>
</gene>
<dbReference type="Proteomes" id="UP001152300">
    <property type="component" value="Unassembled WGS sequence"/>
</dbReference>
<feature type="compositionally biased region" description="Low complexity" evidence="2">
    <location>
        <begin position="102"/>
        <end position="115"/>
    </location>
</feature>
<sequence>SGSNLVPCLPQTLSCPVLRAPGHEIHPSLTHRHHDDSIMMYGSYGPTSLIMYNSYSSTEGSRPSRKPAEADLRGTMNRSESMDPSVPQFVPSQPKHKKKESISSSGPSITSPPSTRGHRAEVVDHRTVSQSLQDWMETRVADIIKTICETTSIPQKVQHKVSIELQNLVVDFAAQQVFVTKTEEQYMNQVKDLERQLLDASSDFSDESGEPTRRELLAIIASQREELQVKENQLNGKRILWLASHPPASQLRSSDTNPFTLPGGSSRSHSQLQLEAPPAFNNSHSGYRNSGRTLMTRLSRASLAAMENAAIGDQMSPTQEEYNRVKASVSVAVPDSALENVPSILNMRNHMHSETETVINHRRSQMPLVPYKSQPSNVHDTGKEFTNDFGNLFASMEGWCREYACVPNLAGDRTIASTNQELWNYMMGVTYNDPQSAHSHVMALLGNENTRFWFVMRLALDYCFKKIMCIETYEKYNHSVKEHLVSLRERLAAKPIISNEKRQALVAEQTALIKSVIKSPDYVAFRNDMLVHHTKRLRDILGPLMNQGCSRTKAGGDLGVMIISSMEICAKMWTAKLSFQIVFPDLLGVKFTAGTMTPKDHPRDNPYQLQTKQKRLKLVMTPSITMRDDNSITIIAKNLHKANVLLMT</sequence>
<keyword evidence="1" id="KW-0175">Coiled coil</keyword>
<dbReference type="AlphaFoldDB" id="A0A9X0AP00"/>
<feature type="coiled-coil region" evidence="1">
    <location>
        <begin position="183"/>
        <end position="233"/>
    </location>
</feature>
<evidence type="ECO:0000313" key="4">
    <source>
        <dbReference type="Proteomes" id="UP001152300"/>
    </source>
</evidence>
<accession>A0A9X0AP00</accession>
<evidence type="ECO:0000256" key="1">
    <source>
        <dbReference type="SAM" id="Coils"/>
    </source>
</evidence>
<proteinExistence type="predicted"/>
<protein>
    <submittedName>
        <fullName evidence="3">Uncharacterized protein</fullName>
    </submittedName>
</protein>
<dbReference type="EMBL" id="JAPEIS010000007">
    <property type="protein sequence ID" value="KAJ8064453.1"/>
    <property type="molecule type" value="Genomic_DNA"/>
</dbReference>
<organism evidence="3 4">
    <name type="scientific">Sclerotinia nivalis</name>
    <dbReference type="NCBI Taxonomy" id="352851"/>
    <lineage>
        <taxon>Eukaryota</taxon>
        <taxon>Fungi</taxon>
        <taxon>Dikarya</taxon>
        <taxon>Ascomycota</taxon>
        <taxon>Pezizomycotina</taxon>
        <taxon>Leotiomycetes</taxon>
        <taxon>Helotiales</taxon>
        <taxon>Sclerotiniaceae</taxon>
        <taxon>Sclerotinia</taxon>
    </lineage>
</organism>
<feature type="non-terminal residue" evidence="3">
    <location>
        <position position="1"/>
    </location>
</feature>
<reference evidence="3" key="1">
    <citation type="submission" date="2022-11" db="EMBL/GenBank/DDBJ databases">
        <title>Genome Resource of Sclerotinia nivalis Strain SnTB1, a Plant Pathogen Isolated from American Ginseng.</title>
        <authorList>
            <person name="Fan S."/>
        </authorList>
    </citation>
    <scope>NUCLEOTIDE SEQUENCE</scope>
    <source>
        <strain evidence="3">SnTB1</strain>
    </source>
</reference>
<feature type="region of interest" description="Disordered" evidence="2">
    <location>
        <begin position="55"/>
        <end position="124"/>
    </location>
</feature>
<evidence type="ECO:0000256" key="2">
    <source>
        <dbReference type="SAM" id="MobiDB-lite"/>
    </source>
</evidence>